<reference evidence="1 2" key="1">
    <citation type="journal article" date="2019" name="bioRxiv">
        <title>Genomics, evolutionary history and diagnostics of the Alternaria alternata species group including apple and Asian pear pathotypes.</title>
        <authorList>
            <person name="Armitage A.D."/>
            <person name="Cockerton H.M."/>
            <person name="Sreenivasaprasad S."/>
            <person name="Woodhall J.W."/>
            <person name="Lane C.R."/>
            <person name="Harrison R.J."/>
            <person name="Clarkson J.P."/>
        </authorList>
    </citation>
    <scope>NUCLEOTIDE SEQUENCE [LARGE SCALE GENOMIC DNA]</scope>
    <source>
        <strain evidence="1 2">FERA 650</strain>
    </source>
</reference>
<proteinExistence type="predicted"/>
<protein>
    <submittedName>
        <fullName evidence="1">Uncharacterized protein</fullName>
    </submittedName>
</protein>
<keyword evidence="2" id="KW-1185">Reference proteome</keyword>
<dbReference type="EMBL" id="PDWZ02000001">
    <property type="protein sequence ID" value="KAB2109497.1"/>
    <property type="molecule type" value="Genomic_DNA"/>
</dbReference>
<accession>A0ACB6FYG8</accession>
<organism evidence="1 2">
    <name type="scientific">Alternaria gaisen</name>
    <dbReference type="NCBI Taxonomy" id="167740"/>
    <lineage>
        <taxon>Eukaryota</taxon>
        <taxon>Fungi</taxon>
        <taxon>Dikarya</taxon>
        <taxon>Ascomycota</taxon>
        <taxon>Pezizomycotina</taxon>
        <taxon>Dothideomycetes</taxon>
        <taxon>Pleosporomycetidae</taxon>
        <taxon>Pleosporales</taxon>
        <taxon>Pleosporineae</taxon>
        <taxon>Pleosporaceae</taxon>
        <taxon>Alternaria</taxon>
        <taxon>Alternaria sect. Alternaria</taxon>
    </lineage>
</organism>
<sequence length="562" mass="64376">MRIHFGHLREDIQICFSNWSLNNGLECQQNHIQLYSKESLSLQTPFRYAEDIHSSVGSEASIVLMKRWISDCSTFHEHVSPIRNLAPTRLIKLGSHEDERSRLYSPKHPVVFAALSYRWGSGKQSETTKDNVTERYQELETSDFPKTLQDAIYITQRLGLEYVWIDRVCIIQDDKEDWANEASLMADIYASAHVVLSATATEDCRDGFLQKRTKPLLIQYAQNGRDSQEVYARRIQNHSCRRDLPVTDYTLFNRGWCMQERFLARRIIHFLPDEILFECQAGRECECGAASDEGDPEIVEPGGYIEFGILQAAKSMKVRDFTINWTNIVERYSRMKLTYREDSLPALSGLAAYVQHLNPGKYIAGLWEKDIGFQLGWYIYPTRNLTRRWEDPKNIDILGPTFSWSSHVLGPVRWSNDENMRSLCTLENFNIELATSNLYGQVRSATLCLSGWSVSGYDMIARLKTSATIGLSEEYVCFDSSIHFRFSQSFPNYARIEELENTISWETIMCFGLYEGRTQGVGALLLQPSETGLGKYVRIGLVSGLYKSWFHETAGASTITLA</sequence>
<evidence type="ECO:0000313" key="2">
    <source>
        <dbReference type="Proteomes" id="UP000293547"/>
    </source>
</evidence>
<gene>
    <name evidence="1" type="ORF">AG0111_0g1431</name>
</gene>
<comment type="caution">
    <text evidence="1">The sequence shown here is derived from an EMBL/GenBank/DDBJ whole genome shotgun (WGS) entry which is preliminary data.</text>
</comment>
<name>A0ACB6FYG8_9PLEO</name>
<evidence type="ECO:0000313" key="1">
    <source>
        <dbReference type="EMBL" id="KAB2109497.1"/>
    </source>
</evidence>
<dbReference type="Proteomes" id="UP000293547">
    <property type="component" value="Unassembled WGS sequence"/>
</dbReference>